<feature type="binding site" evidence="1">
    <location>
        <position position="240"/>
    </location>
    <ligand>
        <name>Mg(2+)</name>
        <dbReference type="ChEBI" id="CHEBI:18420"/>
        <label>3</label>
    </ligand>
</feature>
<keyword evidence="1" id="KW-0784">Thiamine biosynthesis</keyword>
<comment type="function">
    <text evidence="1">Catalyzes the ATP-dependent phosphorylation of thiamine-monophosphate (TMP) to form thiamine-pyrophosphate (TPP), the active form of vitamin B1.</text>
</comment>
<evidence type="ECO:0000259" key="3">
    <source>
        <dbReference type="Pfam" id="PF02769"/>
    </source>
</evidence>
<comment type="pathway">
    <text evidence="1">Cofactor biosynthesis; thiamine diphosphate biosynthesis; thiamine diphosphate from thiamine phosphate: step 1/1.</text>
</comment>
<feature type="binding site" evidence="1">
    <location>
        <position position="144"/>
    </location>
    <ligand>
        <name>Mg(2+)</name>
        <dbReference type="ChEBI" id="CHEBI:18420"/>
        <label>1</label>
    </ligand>
</feature>
<evidence type="ECO:0000313" key="5">
    <source>
        <dbReference type="Proteomes" id="UP001500166"/>
    </source>
</evidence>
<dbReference type="InterPro" id="IPR006283">
    <property type="entry name" value="ThiL-like"/>
</dbReference>
<sequence>MTVSPESTPSATVEQVSESELLSAFLPLSKTSSSYVEVGPGDDCAVVAVPQGRVVITTDTQVVDQDFRVRWPNGYETTGADTAHKCAAQNVADIASMGAVPTSMVVSMTLPGDTPVRWVQDFAAGLKDAFERLGASECALVGGDLGRGRELSVTATVLGVMEQGNPVLRSGAGAGGTVVHAGVLGHAAAGLSALEASPGSGWDRLATEERQDLERAQLRPLAAIPAGPRAARAGASAMIDISDGLLRDAGRVARASGVVIDLDPAALEESVAELARAGEAAGEDPWRWVLTGGEDHGLLGVVPPGVQVPPGMRAIGSCAPADRRPADHGNTAVTIAGQEPGEWLGYDVGEGWDHFEP</sequence>
<dbReference type="PANTHER" id="PTHR30270:SF0">
    <property type="entry name" value="THIAMINE-MONOPHOSPHATE KINASE"/>
    <property type="match status" value="1"/>
</dbReference>
<protein>
    <recommendedName>
        <fullName evidence="1">Thiamine-monophosphate kinase</fullName>
        <shortName evidence="1">TMP kinase</shortName>
        <shortName evidence="1">Thiamine-phosphate kinase</shortName>
        <ecNumber evidence="1">2.7.4.16</ecNumber>
    </recommendedName>
</protein>
<dbReference type="InterPro" id="IPR016188">
    <property type="entry name" value="PurM-like_N"/>
</dbReference>
<dbReference type="Pfam" id="PF02769">
    <property type="entry name" value="AIRS_C"/>
    <property type="match status" value="1"/>
</dbReference>
<comment type="caution">
    <text evidence="4">The sequence shown here is derived from an EMBL/GenBank/DDBJ whole genome shotgun (WGS) entry which is preliminary data.</text>
</comment>
<dbReference type="CDD" id="cd02194">
    <property type="entry name" value="ThiL"/>
    <property type="match status" value="1"/>
</dbReference>
<reference evidence="4 5" key="1">
    <citation type="journal article" date="2019" name="Int. J. Syst. Evol. Microbiol.">
        <title>The Global Catalogue of Microorganisms (GCM) 10K type strain sequencing project: providing services to taxonomists for standard genome sequencing and annotation.</title>
        <authorList>
            <consortium name="The Broad Institute Genomics Platform"/>
            <consortium name="The Broad Institute Genome Sequencing Center for Infectious Disease"/>
            <person name="Wu L."/>
            <person name="Ma J."/>
        </authorList>
    </citation>
    <scope>NUCLEOTIDE SEQUENCE [LARGE SCALE GENOMIC DNA]</scope>
    <source>
        <strain evidence="4 5">JCM 15914</strain>
    </source>
</reference>
<feature type="binding site" evidence="1">
    <location>
        <position position="59"/>
    </location>
    <ligand>
        <name>Mg(2+)</name>
        <dbReference type="ChEBI" id="CHEBI:18420"/>
        <label>1</label>
    </ligand>
</feature>
<feature type="binding site" evidence="1">
    <location>
        <position position="93"/>
    </location>
    <ligand>
        <name>Mg(2+)</name>
        <dbReference type="ChEBI" id="CHEBI:18420"/>
        <label>3</label>
    </ligand>
</feature>
<evidence type="ECO:0000256" key="1">
    <source>
        <dbReference type="HAMAP-Rule" id="MF_02128"/>
    </source>
</evidence>
<feature type="binding site" evidence="1">
    <location>
        <begin position="143"/>
        <end position="144"/>
    </location>
    <ligand>
        <name>ATP</name>
        <dbReference type="ChEBI" id="CHEBI:30616"/>
    </ligand>
</feature>
<dbReference type="EMBL" id="BAAAQA010000002">
    <property type="protein sequence ID" value="GAA2109031.1"/>
    <property type="molecule type" value="Genomic_DNA"/>
</dbReference>
<dbReference type="GO" id="GO:0016301">
    <property type="term" value="F:kinase activity"/>
    <property type="evidence" value="ECO:0007669"/>
    <property type="project" value="UniProtKB-KW"/>
</dbReference>
<gene>
    <name evidence="1" type="primary">thiL</name>
    <name evidence="4" type="ORF">GCM10009824_02690</name>
</gene>
<comment type="similarity">
    <text evidence="1">Belongs to the thiamine-monophosphate kinase family.</text>
</comment>
<keyword evidence="1" id="KW-0479">Metal-binding</keyword>
<feature type="binding site" evidence="1">
    <location>
        <position position="169"/>
    </location>
    <ligand>
        <name>ATP</name>
        <dbReference type="ChEBI" id="CHEBI:30616"/>
    </ligand>
</feature>
<dbReference type="Gene3D" id="3.30.1330.10">
    <property type="entry name" value="PurM-like, N-terminal domain"/>
    <property type="match status" value="1"/>
</dbReference>
<keyword evidence="1" id="KW-0460">Magnesium</keyword>
<dbReference type="InterPro" id="IPR036676">
    <property type="entry name" value="PurM-like_C_sf"/>
</dbReference>
<proteinExistence type="inferred from homology"/>
<comment type="caution">
    <text evidence="1">Lacks conserved residue(s) required for the propagation of feature annotation.</text>
</comment>
<keyword evidence="1" id="KW-0067">ATP-binding</keyword>
<feature type="binding site" evidence="1">
    <location>
        <position position="242"/>
    </location>
    <ligand>
        <name>ATP</name>
        <dbReference type="ChEBI" id="CHEBI:30616"/>
    </ligand>
</feature>
<feature type="binding site" evidence="1">
    <location>
        <position position="66"/>
    </location>
    <ligand>
        <name>substrate</name>
    </ligand>
</feature>
<dbReference type="Pfam" id="PF00586">
    <property type="entry name" value="AIRS"/>
    <property type="match status" value="1"/>
</dbReference>
<feature type="binding site" evidence="1">
    <location>
        <position position="352"/>
    </location>
    <ligand>
        <name>substrate</name>
    </ligand>
</feature>
<dbReference type="HAMAP" id="MF_02128">
    <property type="entry name" value="TMP_kinase"/>
    <property type="match status" value="1"/>
</dbReference>
<feature type="binding site" evidence="1">
    <location>
        <position position="93"/>
    </location>
    <ligand>
        <name>Mg(2+)</name>
        <dbReference type="ChEBI" id="CHEBI:18420"/>
        <label>2</label>
    </ligand>
</feature>
<dbReference type="RefSeq" id="WP_344223270.1">
    <property type="nucleotide sequence ID" value="NZ_BAAAQA010000002.1"/>
</dbReference>
<feature type="domain" description="PurM-like N-terminal" evidence="2">
    <location>
        <begin position="41"/>
        <end position="161"/>
    </location>
</feature>
<feature type="binding site" evidence="1">
    <location>
        <position position="58"/>
    </location>
    <ligand>
        <name>Mg(2+)</name>
        <dbReference type="ChEBI" id="CHEBI:18420"/>
        <label>1</label>
    </ligand>
</feature>
<feature type="binding site" evidence="1">
    <location>
        <position position="59"/>
    </location>
    <ligand>
        <name>Mg(2+)</name>
        <dbReference type="ChEBI" id="CHEBI:18420"/>
        <label>2</label>
    </ligand>
</feature>
<evidence type="ECO:0000259" key="2">
    <source>
        <dbReference type="Pfam" id="PF00586"/>
    </source>
</evidence>
<keyword evidence="5" id="KW-1185">Reference proteome</keyword>
<dbReference type="Gene3D" id="3.90.650.10">
    <property type="entry name" value="PurM-like C-terminal domain"/>
    <property type="match status" value="1"/>
</dbReference>
<accession>A0ABN2XCM6</accession>
<dbReference type="Proteomes" id="UP001500166">
    <property type="component" value="Unassembled WGS sequence"/>
</dbReference>
<dbReference type="InterPro" id="IPR010918">
    <property type="entry name" value="PurM-like_C_dom"/>
</dbReference>
<keyword evidence="1" id="KW-0547">Nucleotide-binding</keyword>
<feature type="domain" description="PurM-like C-terminal" evidence="3">
    <location>
        <begin position="174"/>
        <end position="281"/>
    </location>
</feature>
<name>A0ABN2XCM6_9MICC</name>
<dbReference type="PIRSF" id="PIRSF005303">
    <property type="entry name" value="Thiam_monoph_kin"/>
    <property type="match status" value="1"/>
</dbReference>
<dbReference type="PANTHER" id="PTHR30270">
    <property type="entry name" value="THIAMINE-MONOPHOSPHATE KINASE"/>
    <property type="match status" value="1"/>
</dbReference>
<dbReference type="SUPFAM" id="SSF55326">
    <property type="entry name" value="PurM N-terminal domain-like"/>
    <property type="match status" value="1"/>
</dbReference>
<keyword evidence="1 4" id="KW-0418">Kinase</keyword>
<feature type="binding site" evidence="1">
    <location>
        <position position="294"/>
    </location>
    <ligand>
        <name>substrate</name>
    </ligand>
</feature>
<feature type="binding site" evidence="1">
    <location>
        <position position="93"/>
    </location>
    <ligand>
        <name>Mg(2+)</name>
        <dbReference type="ChEBI" id="CHEBI:18420"/>
        <label>4</label>
    </ligand>
</feature>
<organism evidence="4 5">
    <name type="scientific">Kocuria atrinae</name>
    <dbReference type="NCBI Taxonomy" id="592377"/>
    <lineage>
        <taxon>Bacteria</taxon>
        <taxon>Bacillati</taxon>
        <taxon>Actinomycetota</taxon>
        <taxon>Actinomycetes</taxon>
        <taxon>Micrococcales</taxon>
        <taxon>Micrococcaceae</taxon>
        <taxon>Kocuria</taxon>
    </lineage>
</organism>
<keyword evidence="1" id="KW-0808">Transferase</keyword>
<feature type="binding site" evidence="1">
    <location>
        <position position="43"/>
    </location>
    <ligand>
        <name>Mg(2+)</name>
        <dbReference type="ChEBI" id="CHEBI:18420"/>
        <label>3</label>
    </ligand>
</feature>
<comment type="catalytic activity">
    <reaction evidence="1">
        <text>thiamine phosphate + ATP = thiamine diphosphate + ADP</text>
        <dbReference type="Rhea" id="RHEA:15913"/>
        <dbReference type="ChEBI" id="CHEBI:30616"/>
        <dbReference type="ChEBI" id="CHEBI:37575"/>
        <dbReference type="ChEBI" id="CHEBI:58937"/>
        <dbReference type="ChEBI" id="CHEBI:456216"/>
        <dbReference type="EC" id="2.7.4.16"/>
    </reaction>
</comment>
<feature type="binding site" evidence="1">
    <location>
        <position position="57"/>
    </location>
    <ligand>
        <name>Mg(2+)</name>
        <dbReference type="ChEBI" id="CHEBI:18420"/>
        <label>4</label>
    </ligand>
</feature>
<dbReference type="NCBIfam" id="TIGR01379">
    <property type="entry name" value="thiL"/>
    <property type="match status" value="1"/>
</dbReference>
<dbReference type="InterPro" id="IPR036921">
    <property type="entry name" value="PurM-like_N_sf"/>
</dbReference>
<comment type="miscellaneous">
    <text evidence="1">Reaction mechanism of ThiL seems to utilize a direct, inline transfer of the gamma-phosphate of ATP to TMP rather than a phosphorylated enzyme intermediate.</text>
</comment>
<evidence type="ECO:0000313" key="4">
    <source>
        <dbReference type="EMBL" id="GAA2109031.1"/>
    </source>
</evidence>
<dbReference type="SUPFAM" id="SSF56042">
    <property type="entry name" value="PurM C-terminal domain-like"/>
    <property type="match status" value="1"/>
</dbReference>
<dbReference type="EC" id="2.7.4.16" evidence="1"/>
<feature type="binding site" evidence="1">
    <location>
        <position position="243"/>
    </location>
    <ligand>
        <name>Mg(2+)</name>
        <dbReference type="ChEBI" id="CHEBI:18420"/>
        <label>5</label>
    </ligand>
</feature>
<feature type="binding site" evidence="1">
    <location>
        <position position="43"/>
    </location>
    <ligand>
        <name>Mg(2+)</name>
        <dbReference type="ChEBI" id="CHEBI:18420"/>
        <label>4</label>
    </ligand>
</feature>